<proteinExistence type="predicted"/>
<dbReference type="AlphaFoldDB" id="A0AA36CC88"/>
<organism evidence="4 5">
    <name type="scientific">Mesorhabditis spiculigera</name>
    <dbReference type="NCBI Taxonomy" id="96644"/>
    <lineage>
        <taxon>Eukaryota</taxon>
        <taxon>Metazoa</taxon>
        <taxon>Ecdysozoa</taxon>
        <taxon>Nematoda</taxon>
        <taxon>Chromadorea</taxon>
        <taxon>Rhabditida</taxon>
        <taxon>Rhabditina</taxon>
        <taxon>Rhabditomorpha</taxon>
        <taxon>Rhabditoidea</taxon>
        <taxon>Rhabditidae</taxon>
        <taxon>Mesorhabditinae</taxon>
        <taxon>Mesorhabditis</taxon>
    </lineage>
</organism>
<name>A0AA36CC88_9BILA</name>
<evidence type="ECO:0000259" key="3">
    <source>
        <dbReference type="PROSITE" id="PS50041"/>
    </source>
</evidence>
<feature type="compositionally biased region" description="Polar residues" evidence="2">
    <location>
        <begin position="278"/>
        <end position="287"/>
    </location>
</feature>
<dbReference type="Proteomes" id="UP001177023">
    <property type="component" value="Unassembled WGS sequence"/>
</dbReference>
<accession>A0AA36CC88</accession>
<feature type="domain" description="C-type lectin" evidence="3">
    <location>
        <begin position="78"/>
        <end position="242"/>
    </location>
</feature>
<keyword evidence="5" id="KW-1185">Reference proteome</keyword>
<dbReference type="InterPro" id="IPR016187">
    <property type="entry name" value="CTDL_fold"/>
</dbReference>
<feature type="region of interest" description="Disordered" evidence="2">
    <location>
        <begin position="459"/>
        <end position="515"/>
    </location>
</feature>
<comment type="caution">
    <text evidence="4">The sequence shown here is derived from an EMBL/GenBank/DDBJ whole genome shotgun (WGS) entry which is preliminary data.</text>
</comment>
<evidence type="ECO:0000256" key="2">
    <source>
        <dbReference type="SAM" id="MobiDB-lite"/>
    </source>
</evidence>
<dbReference type="InterPro" id="IPR016186">
    <property type="entry name" value="C-type_lectin-like/link_sf"/>
</dbReference>
<feature type="domain" description="C-type lectin" evidence="3">
    <location>
        <begin position="343"/>
        <end position="457"/>
    </location>
</feature>
<evidence type="ECO:0000313" key="5">
    <source>
        <dbReference type="Proteomes" id="UP001177023"/>
    </source>
</evidence>
<feature type="region of interest" description="Disordered" evidence="2">
    <location>
        <begin position="259"/>
        <end position="304"/>
    </location>
</feature>
<sequence>MNRTEFCLEMYTATHNGSHWAGKWQDLKCKEYAHVVCEKPKPCSEEPGRSWRAGAGTEKCYLAKWPAEAETQYQTDLTYAEADEYCKDANGLVATIHSEAETNAVLASVNKRVEEIWLAATRGTCKTGRALDDGGDCYTVYTKGHMDGNWTGKWQDLSCKWETHAVCEKTKGMEEEFTWDDGTPVDYTNWMDLEPNNYDKDAQNVNHDPVPGQENCIHLRLSRQDDTEAKPLVGQWEQHVCQPDRYALALCKWTISPPKQGPNNGVTGATSGPVGPSKGTNPGQVTGATLDPLAPSQDPNSGQAGQVPVLDPNMVKNILLLFAVGFTVSAELSCEDGWTLGQGTEKCYKSLPDLMKYDASKAACDALGAGLPVIHSEAENAAVYAFTRDGEHVRLGATRFGSGKYDFKWIDGSEMDYKRFNDEYMDNTLNLENCFDMWPEDRWNDNECTVPEIVVCQKPASNDGGTADPNAPSKDPNQGPNGGTTPVNAPSKGGGGGGSVGTTPPPAAPSKDPSK</sequence>
<dbReference type="SMART" id="SM00034">
    <property type="entry name" value="CLECT"/>
    <property type="match status" value="2"/>
</dbReference>
<feature type="compositionally biased region" description="Polar residues" evidence="2">
    <location>
        <begin position="475"/>
        <end position="485"/>
    </location>
</feature>
<feature type="compositionally biased region" description="Polar residues" evidence="2">
    <location>
        <begin position="261"/>
        <end position="270"/>
    </location>
</feature>
<dbReference type="Gene3D" id="3.10.100.10">
    <property type="entry name" value="Mannose-Binding Protein A, subunit A"/>
    <property type="match status" value="3"/>
</dbReference>
<feature type="non-terminal residue" evidence="4">
    <location>
        <position position="1"/>
    </location>
</feature>
<dbReference type="InterPro" id="IPR018378">
    <property type="entry name" value="C-type_lectin_CS"/>
</dbReference>
<protein>
    <recommendedName>
        <fullName evidence="3">C-type lectin domain-containing protein</fullName>
    </recommendedName>
</protein>
<dbReference type="PROSITE" id="PS00615">
    <property type="entry name" value="C_TYPE_LECTIN_1"/>
    <property type="match status" value="1"/>
</dbReference>
<dbReference type="PANTHER" id="PTHR22803">
    <property type="entry name" value="MANNOSE, PHOSPHOLIPASE, LECTIN RECEPTOR RELATED"/>
    <property type="match status" value="1"/>
</dbReference>
<dbReference type="InterPro" id="IPR001304">
    <property type="entry name" value="C-type_lectin-like"/>
</dbReference>
<dbReference type="InterPro" id="IPR050111">
    <property type="entry name" value="C-type_lectin/snaclec_domain"/>
</dbReference>
<keyword evidence="1" id="KW-1015">Disulfide bond</keyword>
<dbReference type="Pfam" id="PF00059">
    <property type="entry name" value="Lectin_C"/>
    <property type="match status" value="2"/>
</dbReference>
<gene>
    <name evidence="4" type="ORF">MSPICULIGERA_LOCUS4728</name>
</gene>
<dbReference type="EMBL" id="CATQJA010001163">
    <property type="protein sequence ID" value="CAJ0566112.1"/>
    <property type="molecule type" value="Genomic_DNA"/>
</dbReference>
<evidence type="ECO:0000313" key="4">
    <source>
        <dbReference type="EMBL" id="CAJ0566112.1"/>
    </source>
</evidence>
<reference evidence="4" key="1">
    <citation type="submission" date="2023-06" db="EMBL/GenBank/DDBJ databases">
        <authorList>
            <person name="Delattre M."/>
        </authorList>
    </citation>
    <scope>NUCLEOTIDE SEQUENCE</scope>
    <source>
        <strain evidence="4">AF72</strain>
    </source>
</reference>
<dbReference type="PROSITE" id="PS50041">
    <property type="entry name" value="C_TYPE_LECTIN_2"/>
    <property type="match status" value="2"/>
</dbReference>
<dbReference type="CDD" id="cd00037">
    <property type="entry name" value="CLECT"/>
    <property type="match status" value="2"/>
</dbReference>
<evidence type="ECO:0000256" key="1">
    <source>
        <dbReference type="ARBA" id="ARBA00023157"/>
    </source>
</evidence>
<dbReference type="SUPFAM" id="SSF56436">
    <property type="entry name" value="C-type lectin-like"/>
    <property type="match status" value="3"/>
</dbReference>